<dbReference type="EMBL" id="UINC01000542">
    <property type="protein sequence ID" value="SUZ57088.1"/>
    <property type="molecule type" value="Genomic_DNA"/>
</dbReference>
<sequence length="269" mass="30947">MRIWRLIEDIPRTGSFNMAADQVLLENYSQDANPVFRIYDWECTTLSLGRNEILDNLIDLDVCGRLEIPIVRRSTGGKAVLHGFDLTYSIVGGVLDQHFPGGVLDNYRYLAKGFYAFFKKLGLNPVLKAIDRQKKKSDSHICFADPAVYEILVEGRKIIGNAQRVRNLRSSHSSSCRVFLQHGSIPLKDSIPQIIQIFPHAAEDDLRREMHSLETAGVYPGLAQKKLRQMFLDCLQETFQLKWKRQFWSVEELKMISERENSFQNLNIN</sequence>
<dbReference type="PANTHER" id="PTHR43679">
    <property type="entry name" value="OCTANOYLTRANSFERASE LIPM-RELATED"/>
    <property type="match status" value="1"/>
</dbReference>
<dbReference type="PROSITE" id="PS51733">
    <property type="entry name" value="BPL_LPL_CATALYTIC"/>
    <property type="match status" value="1"/>
</dbReference>
<gene>
    <name evidence="2" type="ORF">METZ01_LOCUS9942</name>
</gene>
<dbReference type="InterPro" id="IPR050664">
    <property type="entry name" value="Octanoyltrans_LipM/LipL"/>
</dbReference>
<dbReference type="SUPFAM" id="SSF55681">
    <property type="entry name" value="Class II aaRS and biotin synthetases"/>
    <property type="match status" value="1"/>
</dbReference>
<dbReference type="InterPro" id="IPR045864">
    <property type="entry name" value="aa-tRNA-synth_II/BPL/LPL"/>
</dbReference>
<reference evidence="2" key="1">
    <citation type="submission" date="2018-05" db="EMBL/GenBank/DDBJ databases">
        <authorList>
            <person name="Lanie J.A."/>
            <person name="Ng W.-L."/>
            <person name="Kazmierczak K.M."/>
            <person name="Andrzejewski T.M."/>
            <person name="Davidsen T.M."/>
            <person name="Wayne K.J."/>
            <person name="Tettelin H."/>
            <person name="Glass J.I."/>
            <person name="Rusch D."/>
            <person name="Podicherti R."/>
            <person name="Tsui H.-C.T."/>
            <person name="Winkler M.E."/>
        </authorList>
    </citation>
    <scope>NUCLEOTIDE SEQUENCE</scope>
</reference>
<accession>A0A381NTA6</accession>
<dbReference type="PANTHER" id="PTHR43679:SF2">
    <property type="entry name" value="OCTANOYL-[GCVH]:PROTEIN N-OCTANOYLTRANSFERASE"/>
    <property type="match status" value="1"/>
</dbReference>
<protein>
    <recommendedName>
        <fullName evidence="1">BPL/LPL catalytic domain-containing protein</fullName>
    </recommendedName>
</protein>
<organism evidence="2">
    <name type="scientific">marine metagenome</name>
    <dbReference type="NCBI Taxonomy" id="408172"/>
    <lineage>
        <taxon>unclassified sequences</taxon>
        <taxon>metagenomes</taxon>
        <taxon>ecological metagenomes</taxon>
    </lineage>
</organism>
<dbReference type="InterPro" id="IPR004143">
    <property type="entry name" value="BPL_LPL_catalytic"/>
</dbReference>
<feature type="domain" description="BPL/LPL catalytic" evidence="1">
    <location>
        <begin position="30"/>
        <end position="243"/>
    </location>
</feature>
<name>A0A381NTA6_9ZZZZ</name>
<dbReference type="AlphaFoldDB" id="A0A381NTA6"/>
<evidence type="ECO:0000259" key="1">
    <source>
        <dbReference type="PROSITE" id="PS51733"/>
    </source>
</evidence>
<dbReference type="Pfam" id="PF21948">
    <property type="entry name" value="LplA-B_cat"/>
    <property type="match status" value="1"/>
</dbReference>
<proteinExistence type="predicted"/>
<evidence type="ECO:0000313" key="2">
    <source>
        <dbReference type="EMBL" id="SUZ57088.1"/>
    </source>
</evidence>
<dbReference type="Gene3D" id="3.30.930.10">
    <property type="entry name" value="Bira Bifunctional Protein, Domain 2"/>
    <property type="match status" value="1"/>
</dbReference>